<dbReference type="Gramene" id="PRQ51892">
    <property type="protein sequence ID" value="PRQ51892"/>
    <property type="gene ID" value="RchiOBHm_Chr2g0149521"/>
</dbReference>
<proteinExistence type="predicted"/>
<evidence type="ECO:0000313" key="2">
    <source>
        <dbReference type="Proteomes" id="UP000238479"/>
    </source>
</evidence>
<comment type="caution">
    <text evidence="1">The sequence shown here is derived from an EMBL/GenBank/DDBJ whole genome shotgun (WGS) entry which is preliminary data.</text>
</comment>
<dbReference type="EMBL" id="PDCK01000040">
    <property type="protein sequence ID" value="PRQ51892.1"/>
    <property type="molecule type" value="Genomic_DNA"/>
</dbReference>
<organism evidence="1 2">
    <name type="scientific">Rosa chinensis</name>
    <name type="common">China rose</name>
    <dbReference type="NCBI Taxonomy" id="74649"/>
    <lineage>
        <taxon>Eukaryota</taxon>
        <taxon>Viridiplantae</taxon>
        <taxon>Streptophyta</taxon>
        <taxon>Embryophyta</taxon>
        <taxon>Tracheophyta</taxon>
        <taxon>Spermatophyta</taxon>
        <taxon>Magnoliopsida</taxon>
        <taxon>eudicotyledons</taxon>
        <taxon>Gunneridae</taxon>
        <taxon>Pentapetalae</taxon>
        <taxon>rosids</taxon>
        <taxon>fabids</taxon>
        <taxon>Rosales</taxon>
        <taxon>Rosaceae</taxon>
        <taxon>Rosoideae</taxon>
        <taxon>Rosoideae incertae sedis</taxon>
        <taxon>Rosa</taxon>
    </lineage>
</organism>
<dbReference type="Proteomes" id="UP000238479">
    <property type="component" value="Chromosome 2"/>
</dbReference>
<dbReference type="AlphaFoldDB" id="A0A2P6RZP3"/>
<sequence length="64" mass="7444">MVRSNTTSSCSSFRCFMYWIFKLRLQFCVVLNSFNAIIFCLRIIDSCCVDCNVGCFDVKMSNVY</sequence>
<name>A0A2P6RZP3_ROSCH</name>
<evidence type="ECO:0000313" key="1">
    <source>
        <dbReference type="EMBL" id="PRQ51892.1"/>
    </source>
</evidence>
<gene>
    <name evidence="1" type="ORF">RchiOBHm_Chr2g0149521</name>
</gene>
<reference evidence="1 2" key="1">
    <citation type="journal article" date="2018" name="Nat. Genet.">
        <title>The Rosa genome provides new insights in the design of modern roses.</title>
        <authorList>
            <person name="Bendahmane M."/>
        </authorList>
    </citation>
    <scope>NUCLEOTIDE SEQUENCE [LARGE SCALE GENOMIC DNA]</scope>
    <source>
        <strain evidence="2">cv. Old Blush</strain>
    </source>
</reference>
<protein>
    <submittedName>
        <fullName evidence="1">Uncharacterized protein</fullName>
    </submittedName>
</protein>
<keyword evidence="2" id="KW-1185">Reference proteome</keyword>
<accession>A0A2P6RZP3</accession>